<feature type="transmembrane region" description="Helical" evidence="5">
    <location>
        <begin position="38"/>
        <end position="59"/>
    </location>
</feature>
<dbReference type="AlphaFoldDB" id="A0A419VWE7"/>
<feature type="transmembrane region" description="Helical" evidence="5">
    <location>
        <begin position="65"/>
        <end position="88"/>
    </location>
</feature>
<keyword evidence="2 5" id="KW-0812">Transmembrane</keyword>
<keyword evidence="3 5" id="KW-1133">Transmembrane helix</keyword>
<feature type="domain" description="DUF202" evidence="6">
    <location>
        <begin position="29"/>
        <end position="92"/>
    </location>
</feature>
<gene>
    <name evidence="7" type="ORF">BC643_4166</name>
</gene>
<dbReference type="OrthoDB" id="965828at2"/>
<evidence type="ECO:0000256" key="5">
    <source>
        <dbReference type="SAM" id="Phobius"/>
    </source>
</evidence>
<comment type="subcellular location">
    <subcellularLocation>
        <location evidence="1">Endomembrane system</location>
        <topology evidence="1">Multi-pass membrane protein</topology>
    </subcellularLocation>
</comment>
<comment type="caution">
    <text evidence="7">The sequence shown here is derived from an EMBL/GenBank/DDBJ whole genome shotgun (WGS) entry which is preliminary data.</text>
</comment>
<reference evidence="7 8" key="1">
    <citation type="submission" date="2018-09" db="EMBL/GenBank/DDBJ databases">
        <title>Genomic Encyclopedia of Archaeal and Bacterial Type Strains, Phase II (KMG-II): from individual species to whole genera.</title>
        <authorList>
            <person name="Goeker M."/>
        </authorList>
    </citation>
    <scope>NUCLEOTIDE SEQUENCE [LARGE SCALE GENOMIC DNA]</scope>
    <source>
        <strain evidence="7 8">DSM 27148</strain>
    </source>
</reference>
<dbReference type="Pfam" id="PF02656">
    <property type="entry name" value="DUF202"/>
    <property type="match status" value="1"/>
</dbReference>
<dbReference type="Proteomes" id="UP000283387">
    <property type="component" value="Unassembled WGS sequence"/>
</dbReference>
<evidence type="ECO:0000256" key="1">
    <source>
        <dbReference type="ARBA" id="ARBA00004127"/>
    </source>
</evidence>
<name>A0A419VWE7_9BACT</name>
<dbReference type="EMBL" id="RAPN01000004">
    <property type="protein sequence ID" value="RKD86473.1"/>
    <property type="molecule type" value="Genomic_DNA"/>
</dbReference>
<accession>A0A419VWE7</accession>
<dbReference type="InterPro" id="IPR003807">
    <property type="entry name" value="DUF202"/>
</dbReference>
<evidence type="ECO:0000256" key="2">
    <source>
        <dbReference type="ARBA" id="ARBA00022692"/>
    </source>
</evidence>
<evidence type="ECO:0000256" key="4">
    <source>
        <dbReference type="ARBA" id="ARBA00023136"/>
    </source>
</evidence>
<sequence>MCWLKSGTFSFVRLKEKIVSRSDQLAEDRTRLANLRTFLAFVRTAIMVFATGITFIKLFSADESLVIIGWMLLPVSLGTLVVGFILYLRMNKELKETGKDPVSD</sequence>
<keyword evidence="8" id="KW-1185">Reference proteome</keyword>
<evidence type="ECO:0000256" key="3">
    <source>
        <dbReference type="ARBA" id="ARBA00022989"/>
    </source>
</evidence>
<dbReference type="GO" id="GO:0012505">
    <property type="term" value="C:endomembrane system"/>
    <property type="evidence" value="ECO:0007669"/>
    <property type="project" value="UniProtKB-SubCell"/>
</dbReference>
<evidence type="ECO:0000313" key="8">
    <source>
        <dbReference type="Proteomes" id="UP000283387"/>
    </source>
</evidence>
<protein>
    <submittedName>
        <fullName evidence="7">Putative membrane protein</fullName>
    </submittedName>
</protein>
<organism evidence="7 8">
    <name type="scientific">Mangrovibacterium diazotrophicum</name>
    <dbReference type="NCBI Taxonomy" id="1261403"/>
    <lineage>
        <taxon>Bacteria</taxon>
        <taxon>Pseudomonadati</taxon>
        <taxon>Bacteroidota</taxon>
        <taxon>Bacteroidia</taxon>
        <taxon>Marinilabiliales</taxon>
        <taxon>Prolixibacteraceae</taxon>
        <taxon>Mangrovibacterium</taxon>
    </lineage>
</organism>
<proteinExistence type="predicted"/>
<keyword evidence="4 5" id="KW-0472">Membrane</keyword>
<evidence type="ECO:0000259" key="6">
    <source>
        <dbReference type="Pfam" id="PF02656"/>
    </source>
</evidence>
<evidence type="ECO:0000313" key="7">
    <source>
        <dbReference type="EMBL" id="RKD86473.1"/>
    </source>
</evidence>